<dbReference type="PROSITE" id="PS01081">
    <property type="entry name" value="HTH_TETR_1"/>
    <property type="match status" value="1"/>
</dbReference>
<accession>A0ABY5GL21</accession>
<dbReference type="InterPro" id="IPR050109">
    <property type="entry name" value="HTH-type_TetR-like_transc_reg"/>
</dbReference>
<dbReference type="InterPro" id="IPR009057">
    <property type="entry name" value="Homeodomain-like_sf"/>
</dbReference>
<keyword evidence="1 2" id="KW-0238">DNA-binding</keyword>
<name>A0ABY5GL21_9GAMM</name>
<evidence type="ECO:0000256" key="2">
    <source>
        <dbReference type="PROSITE-ProRule" id="PRU00335"/>
    </source>
</evidence>
<evidence type="ECO:0000256" key="1">
    <source>
        <dbReference type="ARBA" id="ARBA00023125"/>
    </source>
</evidence>
<feature type="DNA-binding region" description="H-T-H motif" evidence="2">
    <location>
        <begin position="30"/>
        <end position="49"/>
    </location>
</feature>
<dbReference type="PANTHER" id="PTHR30055:SF226">
    <property type="entry name" value="HTH-TYPE TRANSCRIPTIONAL REGULATOR PKSA"/>
    <property type="match status" value="1"/>
</dbReference>
<proteinExistence type="predicted"/>
<organism evidence="4 5">
    <name type="scientific">Photobacterium atrarenae</name>
    <dbReference type="NCBI Taxonomy" id="865757"/>
    <lineage>
        <taxon>Bacteria</taxon>
        <taxon>Pseudomonadati</taxon>
        <taxon>Pseudomonadota</taxon>
        <taxon>Gammaproteobacteria</taxon>
        <taxon>Vibrionales</taxon>
        <taxon>Vibrionaceae</taxon>
        <taxon>Photobacterium</taxon>
    </lineage>
</organism>
<dbReference type="Gene3D" id="1.10.357.10">
    <property type="entry name" value="Tetracycline Repressor, domain 2"/>
    <property type="match status" value="1"/>
</dbReference>
<evidence type="ECO:0000259" key="3">
    <source>
        <dbReference type="PROSITE" id="PS50977"/>
    </source>
</evidence>
<dbReference type="PROSITE" id="PS50977">
    <property type="entry name" value="HTH_TETR_2"/>
    <property type="match status" value="1"/>
</dbReference>
<reference evidence="4" key="1">
    <citation type="submission" date="2022-07" db="EMBL/GenBank/DDBJ databases">
        <title>Genome sequencing of Photobacterium atrarenae GJH2-4.</title>
        <authorList>
            <person name="Park S.-J."/>
        </authorList>
    </citation>
    <scope>NUCLEOTIDE SEQUENCE</scope>
    <source>
        <strain evidence="4">GJH2-4</strain>
    </source>
</reference>
<dbReference type="SUPFAM" id="SSF46689">
    <property type="entry name" value="Homeodomain-like"/>
    <property type="match status" value="1"/>
</dbReference>
<dbReference type="PANTHER" id="PTHR30055">
    <property type="entry name" value="HTH-TYPE TRANSCRIPTIONAL REGULATOR RUTR"/>
    <property type="match status" value="1"/>
</dbReference>
<dbReference type="Proteomes" id="UP001057998">
    <property type="component" value="Chromosome 2"/>
</dbReference>
<keyword evidence="5" id="KW-1185">Reference proteome</keyword>
<feature type="domain" description="HTH tetR-type" evidence="3">
    <location>
        <begin position="7"/>
        <end position="67"/>
    </location>
</feature>
<protein>
    <submittedName>
        <fullName evidence="4">TetR/AcrR family transcriptional regulator</fullName>
    </submittedName>
</protein>
<dbReference type="Pfam" id="PF00440">
    <property type="entry name" value="TetR_N"/>
    <property type="match status" value="1"/>
</dbReference>
<dbReference type="PRINTS" id="PR00455">
    <property type="entry name" value="HTHTETR"/>
</dbReference>
<dbReference type="InterPro" id="IPR023772">
    <property type="entry name" value="DNA-bd_HTH_TetR-type_CS"/>
</dbReference>
<dbReference type="EMBL" id="CP101509">
    <property type="protein sequence ID" value="UTV29424.1"/>
    <property type="molecule type" value="Genomic_DNA"/>
</dbReference>
<evidence type="ECO:0000313" key="4">
    <source>
        <dbReference type="EMBL" id="UTV29424.1"/>
    </source>
</evidence>
<dbReference type="InterPro" id="IPR001647">
    <property type="entry name" value="HTH_TetR"/>
</dbReference>
<dbReference type="RefSeq" id="WP_255390740.1">
    <property type="nucleotide sequence ID" value="NZ_CP101509.1"/>
</dbReference>
<gene>
    <name evidence="4" type="ORF">NNL38_20605</name>
</gene>
<evidence type="ECO:0000313" key="5">
    <source>
        <dbReference type="Proteomes" id="UP001057998"/>
    </source>
</evidence>
<sequence length="186" mass="21451">MTRSKRQQTRDTILSSAWQLFHQQSYAETTTRQIATAAGVATGTVFSHFPSKIDLLKAGVEQQVERVLHEAEASDTAHSPAERLLHYARYLFAYYLEQREFSMELFKELLWQQPQLKPQIIAFQQRLFSHQSAYDPILPQVMMELYFMTLITGLQTPEATADTLLESLRQRLACLQRPQDSQVSLS</sequence>